<name>A0A2K3NKC0_TRIPR</name>
<reference evidence="3 4" key="2">
    <citation type="journal article" date="2017" name="Front. Plant Sci.">
        <title>Gene Classification and Mining of Molecular Markers Useful in Red Clover (Trifolium pratense) Breeding.</title>
        <authorList>
            <person name="Istvanek J."/>
            <person name="Dluhosova J."/>
            <person name="Dluhos P."/>
            <person name="Patkova L."/>
            <person name="Nedelnik J."/>
            <person name="Repkova J."/>
        </authorList>
    </citation>
    <scope>NUCLEOTIDE SEQUENCE [LARGE SCALE GENOMIC DNA]</scope>
    <source>
        <strain evidence="4">cv. Tatra</strain>
        <tissue evidence="3">Young leaves</tissue>
    </source>
</reference>
<sequence>MNSCTSSSTMILFDSRPCFKFKPFLTNSPSSFVIKHKPNFKFKTDHKQSSCKAVFADDAPFAAAIGACMLTSLVFPVPVATEEEEESAITSTDTRLAVMGIMSFIPYFNWLSWVFAWLDTGNRRYAVYSLVYLAPYLRSNLSISPEDSWLPVASILFCIVHIQLEASLRNGDIQGFQLFRNVLGQQSSSTKKKNHLNRHQEMSKGSKDENKNLLSAEEQSRDIRGWEDSQRPLEHQQRLNDVIDDPFHGWCSAHIKGAIFICLVVNQFCLTRSAAEVHQLFCQGQ</sequence>
<feature type="transmembrane region" description="Helical" evidence="2">
    <location>
        <begin position="97"/>
        <end position="118"/>
    </location>
</feature>
<keyword evidence="2" id="KW-1133">Transmembrane helix</keyword>
<evidence type="ECO:0000313" key="4">
    <source>
        <dbReference type="Proteomes" id="UP000236291"/>
    </source>
</evidence>
<evidence type="ECO:0000313" key="3">
    <source>
        <dbReference type="EMBL" id="PNY03471.1"/>
    </source>
</evidence>
<evidence type="ECO:0008006" key="5">
    <source>
        <dbReference type="Google" id="ProtNLM"/>
    </source>
</evidence>
<protein>
    <recommendedName>
        <fullName evidence="5">Zinc finger matrin-type protein</fullName>
    </recommendedName>
</protein>
<feature type="transmembrane region" description="Helical" evidence="2">
    <location>
        <begin position="59"/>
        <end position="77"/>
    </location>
</feature>
<dbReference type="PANTHER" id="PTHR36804">
    <property type="entry name" value="OSJNBA0013K16.11 PROTEIN"/>
    <property type="match status" value="1"/>
</dbReference>
<evidence type="ECO:0000256" key="1">
    <source>
        <dbReference type="SAM" id="MobiDB-lite"/>
    </source>
</evidence>
<keyword evidence="2" id="KW-0812">Transmembrane</keyword>
<feature type="non-terminal residue" evidence="3">
    <location>
        <position position="285"/>
    </location>
</feature>
<comment type="caution">
    <text evidence="3">The sequence shown here is derived from an EMBL/GenBank/DDBJ whole genome shotgun (WGS) entry which is preliminary data.</text>
</comment>
<accession>A0A2K3NKC0</accession>
<feature type="compositionally biased region" description="Basic and acidic residues" evidence="1">
    <location>
        <begin position="198"/>
        <end position="211"/>
    </location>
</feature>
<proteinExistence type="predicted"/>
<dbReference type="PANTHER" id="PTHR36804:SF1">
    <property type="entry name" value="OS04G0585600 PROTEIN"/>
    <property type="match status" value="1"/>
</dbReference>
<gene>
    <name evidence="3" type="ORF">L195_g026803</name>
</gene>
<dbReference type="EMBL" id="ASHM01022668">
    <property type="protein sequence ID" value="PNY03471.1"/>
    <property type="molecule type" value="Genomic_DNA"/>
</dbReference>
<dbReference type="AlphaFoldDB" id="A0A2K3NKC0"/>
<feature type="region of interest" description="Disordered" evidence="1">
    <location>
        <begin position="189"/>
        <end position="220"/>
    </location>
</feature>
<keyword evidence="2" id="KW-0472">Membrane</keyword>
<evidence type="ECO:0000256" key="2">
    <source>
        <dbReference type="SAM" id="Phobius"/>
    </source>
</evidence>
<organism evidence="3 4">
    <name type="scientific">Trifolium pratense</name>
    <name type="common">Red clover</name>
    <dbReference type="NCBI Taxonomy" id="57577"/>
    <lineage>
        <taxon>Eukaryota</taxon>
        <taxon>Viridiplantae</taxon>
        <taxon>Streptophyta</taxon>
        <taxon>Embryophyta</taxon>
        <taxon>Tracheophyta</taxon>
        <taxon>Spermatophyta</taxon>
        <taxon>Magnoliopsida</taxon>
        <taxon>eudicotyledons</taxon>
        <taxon>Gunneridae</taxon>
        <taxon>Pentapetalae</taxon>
        <taxon>rosids</taxon>
        <taxon>fabids</taxon>
        <taxon>Fabales</taxon>
        <taxon>Fabaceae</taxon>
        <taxon>Papilionoideae</taxon>
        <taxon>50 kb inversion clade</taxon>
        <taxon>NPAAA clade</taxon>
        <taxon>Hologalegina</taxon>
        <taxon>IRL clade</taxon>
        <taxon>Trifolieae</taxon>
        <taxon>Trifolium</taxon>
    </lineage>
</organism>
<reference evidence="3 4" key="1">
    <citation type="journal article" date="2014" name="Am. J. Bot.">
        <title>Genome assembly and annotation for red clover (Trifolium pratense; Fabaceae).</title>
        <authorList>
            <person name="Istvanek J."/>
            <person name="Jaros M."/>
            <person name="Krenek A."/>
            <person name="Repkova J."/>
        </authorList>
    </citation>
    <scope>NUCLEOTIDE SEQUENCE [LARGE SCALE GENOMIC DNA]</scope>
    <source>
        <strain evidence="4">cv. Tatra</strain>
        <tissue evidence="3">Young leaves</tissue>
    </source>
</reference>
<dbReference type="Proteomes" id="UP000236291">
    <property type="component" value="Unassembled WGS sequence"/>
</dbReference>
<dbReference type="STRING" id="57577.A0A2K3NKC0"/>